<evidence type="ECO:0000256" key="1">
    <source>
        <dbReference type="ARBA" id="ARBA00022723"/>
    </source>
</evidence>
<dbReference type="GeneID" id="85469664"/>
<dbReference type="AlphaFoldDB" id="A0AAI9ZN25"/>
<dbReference type="Gene3D" id="4.10.240.10">
    <property type="entry name" value="Zn(2)-C6 fungal-type DNA-binding domain"/>
    <property type="match status" value="1"/>
</dbReference>
<dbReference type="SUPFAM" id="SSF57701">
    <property type="entry name" value="Zn2/Cys6 DNA-binding domain"/>
    <property type="match status" value="1"/>
</dbReference>
<dbReference type="RefSeq" id="XP_060443308.1">
    <property type="nucleotide sequence ID" value="XM_060584802.1"/>
</dbReference>
<evidence type="ECO:0000256" key="4">
    <source>
        <dbReference type="ARBA" id="ARBA00023125"/>
    </source>
</evidence>
<evidence type="ECO:0000256" key="3">
    <source>
        <dbReference type="ARBA" id="ARBA00023015"/>
    </source>
</evidence>
<dbReference type="InterPro" id="IPR036864">
    <property type="entry name" value="Zn2-C6_fun-type_DNA-bd_sf"/>
</dbReference>
<reference evidence="8" key="1">
    <citation type="submission" date="2021-06" db="EMBL/GenBank/DDBJ databases">
        <title>Comparative genomics, transcriptomics and evolutionary studies reveal genomic signatures of adaptation to plant cell wall in hemibiotrophic fungi.</title>
        <authorList>
            <consortium name="DOE Joint Genome Institute"/>
            <person name="Baroncelli R."/>
            <person name="Diaz J.F."/>
            <person name="Benocci T."/>
            <person name="Peng M."/>
            <person name="Battaglia E."/>
            <person name="Haridas S."/>
            <person name="Andreopoulos W."/>
            <person name="Labutti K."/>
            <person name="Pangilinan J."/>
            <person name="Floch G.L."/>
            <person name="Makela M.R."/>
            <person name="Henrissat B."/>
            <person name="Grigoriev I.V."/>
            <person name="Crouch J.A."/>
            <person name="De Vries R.P."/>
            <person name="Sukno S.A."/>
            <person name="Thon M.R."/>
        </authorList>
    </citation>
    <scope>NUCLEOTIDE SEQUENCE</scope>
    <source>
        <strain evidence="8">CBS 102054</strain>
    </source>
</reference>
<feature type="domain" description="Zn(2)-C6 fungal-type" evidence="7">
    <location>
        <begin position="24"/>
        <end position="52"/>
    </location>
</feature>
<keyword evidence="9" id="KW-1185">Reference proteome</keyword>
<dbReference type="PROSITE" id="PS50048">
    <property type="entry name" value="ZN2_CY6_FUNGAL_2"/>
    <property type="match status" value="1"/>
</dbReference>
<evidence type="ECO:0000256" key="2">
    <source>
        <dbReference type="ARBA" id="ARBA00022833"/>
    </source>
</evidence>
<evidence type="ECO:0000313" key="8">
    <source>
        <dbReference type="EMBL" id="KAK1634701.1"/>
    </source>
</evidence>
<dbReference type="EMBL" id="JAHMHQ010000014">
    <property type="protein sequence ID" value="KAK1634701.1"/>
    <property type="molecule type" value="Genomic_DNA"/>
</dbReference>
<keyword evidence="6" id="KW-0539">Nucleus</keyword>
<accession>A0AAI9ZN25</accession>
<keyword evidence="5" id="KW-0804">Transcription</keyword>
<dbReference type="SMART" id="SM00066">
    <property type="entry name" value="GAL4"/>
    <property type="match status" value="1"/>
</dbReference>
<evidence type="ECO:0000313" key="9">
    <source>
        <dbReference type="Proteomes" id="UP001243989"/>
    </source>
</evidence>
<evidence type="ECO:0000259" key="7">
    <source>
        <dbReference type="PROSITE" id="PS50048"/>
    </source>
</evidence>
<keyword evidence="4" id="KW-0238">DNA-binding</keyword>
<protein>
    <submittedName>
        <fullName evidence="8">C6 zinc finger protein</fullName>
    </submittedName>
</protein>
<dbReference type="PANTHER" id="PTHR36206">
    <property type="entry name" value="ASPERCRYPTIN BIOSYNTHESIS CLUSTER-SPECIFIC TRANSCRIPTION REGULATOR ATNN-RELATED"/>
    <property type="match status" value="1"/>
</dbReference>
<keyword evidence="2" id="KW-0862">Zinc</keyword>
<dbReference type="Pfam" id="PF00172">
    <property type="entry name" value="Zn_clus"/>
    <property type="match status" value="1"/>
</dbReference>
<dbReference type="PROSITE" id="PS00463">
    <property type="entry name" value="ZN2_CY6_FUNGAL_1"/>
    <property type="match status" value="1"/>
</dbReference>
<gene>
    <name evidence="8" type="ORF">BDP81DRAFT_323503</name>
</gene>
<dbReference type="GO" id="GO:0003677">
    <property type="term" value="F:DNA binding"/>
    <property type="evidence" value="ECO:0007669"/>
    <property type="project" value="UniProtKB-KW"/>
</dbReference>
<dbReference type="PANTHER" id="PTHR36206:SF12">
    <property type="entry name" value="ASPERCRYPTIN BIOSYNTHESIS CLUSTER-SPECIFIC TRANSCRIPTION REGULATOR ATNN-RELATED"/>
    <property type="match status" value="1"/>
</dbReference>
<evidence type="ECO:0000256" key="6">
    <source>
        <dbReference type="ARBA" id="ARBA00023242"/>
    </source>
</evidence>
<sequence>MITKFALESKPQQVRASKPKVRSGCVTCKLRRVKCDEGRPACAPCLKYQGHCGGYKASKAQSSKLPPKHRLLYPKPKQGQNQALDVVLMEPNYSALVFSSQLEKDHFDYWLSFTNTAILFRSDLLTQIIPQLSWNDPAIKHAALAVGAAAVGATIREQRLLGRGRFNSDALFHYTKSMNILYSTPMSLERTLLACLLFIIFECFRGNKAAGLNHINHGSRILDQCPQIQGAQPSPLLEEVITSFQHLSLQSWTPGGDHPKETKSRVPWCCRGRKAQYAVDEMPTTFETLEAARRWWNVVRHHVEHHAPLYTGFVVEGSTAPLPEKPPHEYSSPSSQARVRSFVRFTDAWYLAFQPLAVEAEDDKIWNPRGYYQALSLRIHYLYLWSVIRCAGWTDLEETKRITLAFMDIISMSRQILEAHDADQRSCKEAAEVFTIEYGPTWPLGTVFLMCTLPEVRHAIVQLFKDFPRRDGLWDTSAFLVIMEWVNTMADKGRITNDQRHVVDCKVVFGEASVTLEKQLWDPVELNWESRSVCFSY</sequence>
<dbReference type="GO" id="GO:0000981">
    <property type="term" value="F:DNA-binding transcription factor activity, RNA polymerase II-specific"/>
    <property type="evidence" value="ECO:0007669"/>
    <property type="project" value="InterPro"/>
</dbReference>
<dbReference type="InterPro" id="IPR001138">
    <property type="entry name" value="Zn2Cys6_DnaBD"/>
</dbReference>
<evidence type="ECO:0000256" key="5">
    <source>
        <dbReference type="ARBA" id="ARBA00023163"/>
    </source>
</evidence>
<dbReference type="CDD" id="cd00067">
    <property type="entry name" value="GAL4"/>
    <property type="match status" value="1"/>
</dbReference>
<keyword evidence="1" id="KW-0479">Metal-binding</keyword>
<name>A0AAI9ZN25_9PEZI</name>
<comment type="caution">
    <text evidence="8">The sequence shown here is derived from an EMBL/GenBank/DDBJ whole genome shotgun (WGS) entry which is preliminary data.</text>
</comment>
<dbReference type="InterPro" id="IPR052360">
    <property type="entry name" value="Transcr_Regulatory_Proteins"/>
</dbReference>
<keyword evidence="3" id="KW-0805">Transcription regulation</keyword>
<organism evidence="8 9">
    <name type="scientific">Colletotrichum phormii</name>
    <dbReference type="NCBI Taxonomy" id="359342"/>
    <lineage>
        <taxon>Eukaryota</taxon>
        <taxon>Fungi</taxon>
        <taxon>Dikarya</taxon>
        <taxon>Ascomycota</taxon>
        <taxon>Pezizomycotina</taxon>
        <taxon>Sordariomycetes</taxon>
        <taxon>Hypocreomycetidae</taxon>
        <taxon>Glomerellales</taxon>
        <taxon>Glomerellaceae</taxon>
        <taxon>Colletotrichum</taxon>
        <taxon>Colletotrichum acutatum species complex</taxon>
    </lineage>
</organism>
<dbReference type="Proteomes" id="UP001243989">
    <property type="component" value="Unassembled WGS sequence"/>
</dbReference>
<dbReference type="GO" id="GO:0008270">
    <property type="term" value="F:zinc ion binding"/>
    <property type="evidence" value="ECO:0007669"/>
    <property type="project" value="InterPro"/>
</dbReference>
<proteinExistence type="predicted"/>